<keyword evidence="1" id="KW-1133">Transmembrane helix</keyword>
<keyword evidence="1" id="KW-0472">Membrane</keyword>
<reference evidence="2" key="1">
    <citation type="journal article" date="2023" name="IScience">
        <title>Live-bearing cockroach genome reveals convergent evolutionary mechanisms linked to viviparity in insects and beyond.</title>
        <authorList>
            <person name="Fouks B."/>
            <person name="Harrison M.C."/>
            <person name="Mikhailova A.A."/>
            <person name="Marchal E."/>
            <person name="English S."/>
            <person name="Carruthers M."/>
            <person name="Jennings E.C."/>
            <person name="Chiamaka E.L."/>
            <person name="Frigard R.A."/>
            <person name="Pippel M."/>
            <person name="Attardo G.M."/>
            <person name="Benoit J.B."/>
            <person name="Bornberg-Bauer E."/>
            <person name="Tobe S.S."/>
        </authorList>
    </citation>
    <scope>NUCLEOTIDE SEQUENCE</scope>
    <source>
        <strain evidence="2">Stay&amp;Tobe</strain>
    </source>
</reference>
<evidence type="ECO:0000256" key="1">
    <source>
        <dbReference type="SAM" id="Phobius"/>
    </source>
</evidence>
<keyword evidence="1" id="KW-0812">Transmembrane</keyword>
<organism evidence="2 3">
    <name type="scientific">Diploptera punctata</name>
    <name type="common">Pacific beetle cockroach</name>
    <dbReference type="NCBI Taxonomy" id="6984"/>
    <lineage>
        <taxon>Eukaryota</taxon>
        <taxon>Metazoa</taxon>
        <taxon>Ecdysozoa</taxon>
        <taxon>Arthropoda</taxon>
        <taxon>Hexapoda</taxon>
        <taxon>Insecta</taxon>
        <taxon>Pterygota</taxon>
        <taxon>Neoptera</taxon>
        <taxon>Polyneoptera</taxon>
        <taxon>Dictyoptera</taxon>
        <taxon>Blattodea</taxon>
        <taxon>Blaberoidea</taxon>
        <taxon>Blaberidae</taxon>
        <taxon>Diplopterinae</taxon>
        <taxon>Diploptera</taxon>
    </lineage>
</organism>
<gene>
    <name evidence="2" type="ORF">L9F63_018185</name>
</gene>
<reference evidence="2" key="2">
    <citation type="submission" date="2023-05" db="EMBL/GenBank/DDBJ databases">
        <authorList>
            <person name="Fouks B."/>
        </authorList>
    </citation>
    <scope>NUCLEOTIDE SEQUENCE</scope>
    <source>
        <strain evidence="2">Stay&amp;Tobe</strain>
        <tissue evidence="2">Testes</tissue>
    </source>
</reference>
<dbReference type="EMBL" id="JASPKZ010005681">
    <property type="protein sequence ID" value="KAJ9588452.1"/>
    <property type="molecule type" value="Genomic_DNA"/>
</dbReference>
<dbReference type="Proteomes" id="UP001233999">
    <property type="component" value="Unassembled WGS sequence"/>
</dbReference>
<evidence type="ECO:0000313" key="2">
    <source>
        <dbReference type="EMBL" id="KAJ9588452.1"/>
    </source>
</evidence>
<accession>A0AAD7ZY96</accession>
<sequence length="62" mass="6885">PSSLETSNIRRSLLRGGGLSNLLLLRSCLLLVAIVAYLAAGGRYKWFYVVFKTAPRDLKFKA</sequence>
<comment type="caution">
    <text evidence="2">The sequence shown here is derived from an EMBL/GenBank/DDBJ whole genome shotgun (WGS) entry which is preliminary data.</text>
</comment>
<name>A0AAD7ZY96_DIPPU</name>
<feature type="transmembrane region" description="Helical" evidence="1">
    <location>
        <begin position="21"/>
        <end position="40"/>
    </location>
</feature>
<dbReference type="AlphaFoldDB" id="A0AAD7ZY96"/>
<feature type="non-terminal residue" evidence="2">
    <location>
        <position position="1"/>
    </location>
</feature>
<keyword evidence="3" id="KW-1185">Reference proteome</keyword>
<evidence type="ECO:0000313" key="3">
    <source>
        <dbReference type="Proteomes" id="UP001233999"/>
    </source>
</evidence>
<proteinExistence type="predicted"/>
<feature type="non-terminal residue" evidence="2">
    <location>
        <position position="62"/>
    </location>
</feature>
<protein>
    <submittedName>
        <fullName evidence="2">Uncharacterized protein</fullName>
    </submittedName>
</protein>